<dbReference type="Pfam" id="PF02012">
    <property type="entry name" value="BNR"/>
    <property type="match status" value="1"/>
</dbReference>
<dbReference type="PROSITE" id="PS51257">
    <property type="entry name" value="PROKAR_LIPOPROTEIN"/>
    <property type="match status" value="1"/>
</dbReference>
<dbReference type="EMBL" id="JAENRR010000038">
    <property type="protein sequence ID" value="MBK3518657.1"/>
    <property type="molecule type" value="Genomic_DNA"/>
</dbReference>
<keyword evidence="2" id="KW-0604">Photosystem II</keyword>
<feature type="domain" description="Photosynthesis system II assembly factor Ycf48/Hcf136-like" evidence="3">
    <location>
        <begin position="27"/>
        <end position="116"/>
    </location>
</feature>
<sequence length="346" mass="38063">MKHFFYILLSIVLFYSCKQQSHPRFVFNEIETPTQASIRGLCVVDEQCLWLSGSGGTVLRSMDGGQHWKDCSIASEAKNDFRSIHAFDSLRAIVIGINNPAVIYSTSDGGTNWNTMDTLVADGLFFNSLKFADDLHGLAVSDPIDGRFLIIRTEDGGMNWTKCETIPMALTGESNFAASNTCIEFLPNGKAWMASGGSTARVYSSNNYGKTWTAYNTPIKVQHEADGIYSIAFNDQLHGIMVGGNYEHPERNDSIAAFTNDGGSNWQQCDKMPQGFRSCVQHFSDGTRSIAIAMGKTGFDYSTDNGQSWHAGNNNGYYTIRPIPGQLSAYTAGSNGRLAHMQIKMQ</sequence>
<accession>A0ABS1HLV7</accession>
<evidence type="ECO:0000313" key="5">
    <source>
        <dbReference type="Proteomes" id="UP000605676"/>
    </source>
</evidence>
<dbReference type="InterPro" id="IPR036278">
    <property type="entry name" value="Sialidase_sf"/>
</dbReference>
<gene>
    <name evidence="4" type="ORF">JIV24_15025</name>
</gene>
<dbReference type="PANTHER" id="PTHR47199:SF2">
    <property type="entry name" value="PHOTOSYSTEM II STABILITY_ASSEMBLY FACTOR HCF136, CHLOROPLASTIC"/>
    <property type="match status" value="1"/>
</dbReference>
<organism evidence="4 5">
    <name type="scientific">Carboxylicivirga marina</name>
    <dbReference type="NCBI Taxonomy" id="2800988"/>
    <lineage>
        <taxon>Bacteria</taxon>
        <taxon>Pseudomonadati</taxon>
        <taxon>Bacteroidota</taxon>
        <taxon>Bacteroidia</taxon>
        <taxon>Marinilabiliales</taxon>
        <taxon>Marinilabiliaceae</taxon>
        <taxon>Carboxylicivirga</taxon>
    </lineage>
</organism>
<proteinExistence type="predicted"/>
<dbReference type="Pfam" id="PF14870">
    <property type="entry name" value="PSII_BNR"/>
    <property type="match status" value="1"/>
</dbReference>
<reference evidence="4 5" key="1">
    <citation type="submission" date="2021-01" db="EMBL/GenBank/DDBJ databases">
        <title>Carboxyliciviraga sp.nov., isolated from coastal sediments.</title>
        <authorList>
            <person name="Lu D."/>
            <person name="Zhang T."/>
        </authorList>
    </citation>
    <scope>NUCLEOTIDE SEQUENCE [LARGE SCALE GENOMIC DNA]</scope>
    <source>
        <strain evidence="4 5">N1Y132</strain>
    </source>
</reference>
<dbReference type="InterPro" id="IPR015943">
    <property type="entry name" value="WD40/YVTN_repeat-like_dom_sf"/>
</dbReference>
<evidence type="ECO:0000313" key="4">
    <source>
        <dbReference type="EMBL" id="MBK3518657.1"/>
    </source>
</evidence>
<dbReference type="SUPFAM" id="SSF50939">
    <property type="entry name" value="Sialidases"/>
    <property type="match status" value="1"/>
</dbReference>
<name>A0ABS1HLV7_9BACT</name>
<dbReference type="Gene3D" id="2.130.10.10">
    <property type="entry name" value="YVTN repeat-like/Quinoprotein amine dehydrogenase"/>
    <property type="match status" value="2"/>
</dbReference>
<protein>
    <recommendedName>
        <fullName evidence="3">Photosynthesis system II assembly factor Ycf48/Hcf136-like domain-containing protein</fullName>
    </recommendedName>
</protein>
<dbReference type="Proteomes" id="UP000605676">
    <property type="component" value="Unassembled WGS sequence"/>
</dbReference>
<evidence type="ECO:0000259" key="3">
    <source>
        <dbReference type="Pfam" id="PF14870"/>
    </source>
</evidence>
<dbReference type="InterPro" id="IPR028203">
    <property type="entry name" value="PSII_CF48-like_dom"/>
</dbReference>
<dbReference type="RefSeq" id="WP_200465883.1">
    <property type="nucleotide sequence ID" value="NZ_JAENRR010000038.1"/>
</dbReference>
<comment type="caution">
    <text evidence="4">The sequence shown here is derived from an EMBL/GenBank/DDBJ whole genome shotgun (WGS) entry which is preliminary data.</text>
</comment>
<dbReference type="InterPro" id="IPR002860">
    <property type="entry name" value="BNR_rpt"/>
</dbReference>
<evidence type="ECO:0000256" key="2">
    <source>
        <dbReference type="ARBA" id="ARBA00023276"/>
    </source>
</evidence>
<keyword evidence="1" id="KW-0602">Photosynthesis</keyword>
<dbReference type="PANTHER" id="PTHR47199">
    <property type="entry name" value="PHOTOSYSTEM II STABILITY/ASSEMBLY FACTOR HCF136, CHLOROPLASTIC"/>
    <property type="match status" value="1"/>
</dbReference>
<dbReference type="CDD" id="cd15482">
    <property type="entry name" value="Sialidase_non-viral"/>
    <property type="match status" value="1"/>
</dbReference>
<keyword evidence="5" id="KW-1185">Reference proteome</keyword>
<evidence type="ECO:0000256" key="1">
    <source>
        <dbReference type="ARBA" id="ARBA00022531"/>
    </source>
</evidence>